<keyword evidence="6" id="KW-0479">Metal-binding</keyword>
<keyword evidence="15" id="KW-1185">Reference proteome</keyword>
<name>A0A1X7VQ81_AMPQE</name>
<dbReference type="STRING" id="400682.A0A1X7VQ81"/>
<evidence type="ECO:0000256" key="8">
    <source>
        <dbReference type="ARBA" id="ARBA00022989"/>
    </source>
</evidence>
<evidence type="ECO:0000313" key="15">
    <source>
        <dbReference type="Proteomes" id="UP000007879"/>
    </source>
</evidence>
<reference evidence="14" key="2">
    <citation type="submission" date="2017-05" db="UniProtKB">
        <authorList>
            <consortium name="EnsemblMetazoa"/>
        </authorList>
    </citation>
    <scope>IDENTIFICATION</scope>
</reference>
<dbReference type="AlphaFoldDB" id="A0A1X7VQ81"/>
<feature type="transmembrane region" description="Helical" evidence="12">
    <location>
        <begin position="109"/>
        <end position="131"/>
    </location>
</feature>
<dbReference type="PROSITE" id="PS50939">
    <property type="entry name" value="CYTOCHROME_B561"/>
    <property type="match status" value="1"/>
</dbReference>
<evidence type="ECO:0000256" key="1">
    <source>
        <dbReference type="ARBA" id="ARBA00001970"/>
    </source>
</evidence>
<dbReference type="OMA" id="LKIMHAF"/>
<evidence type="ECO:0000313" key="14">
    <source>
        <dbReference type="EnsemblMetazoa" id="Aqu2.1.42039_001"/>
    </source>
</evidence>
<dbReference type="CDD" id="cd08761">
    <property type="entry name" value="Cyt_b561_CYB561D2_like"/>
    <property type="match status" value="1"/>
</dbReference>
<keyword evidence="9" id="KW-0408">Iron</keyword>
<dbReference type="EnsemblMetazoa" id="Aqu2.1.42039_001">
    <property type="protein sequence ID" value="Aqu2.1.42039_001"/>
    <property type="gene ID" value="Aqu2.1.42039"/>
</dbReference>
<gene>
    <name evidence="14" type="primary">100640227</name>
</gene>
<dbReference type="EC" id="7.2.1.3" evidence="11"/>
<dbReference type="InParanoid" id="A0A1X7VQ81"/>
<evidence type="ECO:0000256" key="4">
    <source>
        <dbReference type="ARBA" id="ARBA00022617"/>
    </source>
</evidence>
<sequence length="249" mass="27807">MAKSRKEFNAGVIQLKQFWESKIDKHMEEVEKKSKPTPVGVASAIVVQLLAIGFANFIIWLAKPSSSIFSWHPTMMTLGFMVLMMEAIVIFSPWFSVGLGGSSHNGKVFYHWVLQVCGLVCAYIGLGVISYNKFINGYPHYTSWHGFMGILVCCSLAVQACGGIIELYPTALPFKVRKVILKRLHAFSGTVTFAGAMITLFLSLYSNWFLNQVSNVFLWTALAACPILILVIVIGQFGRNHISLMFRRN</sequence>
<keyword evidence="10 12" id="KW-0472">Membrane</keyword>
<accession>A0A1X7VQ81</accession>
<evidence type="ECO:0000256" key="10">
    <source>
        <dbReference type="ARBA" id="ARBA00023136"/>
    </source>
</evidence>
<dbReference type="Gene3D" id="1.20.120.1770">
    <property type="match status" value="1"/>
</dbReference>
<dbReference type="PANTHER" id="PTHR15422:SF45">
    <property type="entry name" value="CYTOCHROME B561 DOMAIN-CONTAINING PROTEIN"/>
    <property type="match status" value="1"/>
</dbReference>
<dbReference type="InterPro" id="IPR006593">
    <property type="entry name" value="Cyt_b561/ferric_Rdtase_TM"/>
</dbReference>
<dbReference type="OrthoDB" id="432881at2759"/>
<feature type="domain" description="Cytochrome b561" evidence="13">
    <location>
        <begin position="38"/>
        <end position="238"/>
    </location>
</feature>
<evidence type="ECO:0000256" key="6">
    <source>
        <dbReference type="ARBA" id="ARBA00022723"/>
    </source>
</evidence>
<protein>
    <recommendedName>
        <fullName evidence="11">ascorbate ferrireductase (transmembrane)</fullName>
        <ecNumber evidence="11">7.2.1.3</ecNumber>
    </recommendedName>
</protein>
<keyword evidence="7" id="KW-0249">Electron transport</keyword>
<dbReference type="GO" id="GO:0016020">
    <property type="term" value="C:membrane"/>
    <property type="evidence" value="ECO:0007669"/>
    <property type="project" value="UniProtKB-SubCell"/>
</dbReference>
<dbReference type="eggNOG" id="ENOG502QRPJ">
    <property type="taxonomic scope" value="Eukaryota"/>
</dbReference>
<organism evidence="14">
    <name type="scientific">Amphimedon queenslandica</name>
    <name type="common">Sponge</name>
    <dbReference type="NCBI Taxonomy" id="400682"/>
    <lineage>
        <taxon>Eukaryota</taxon>
        <taxon>Metazoa</taxon>
        <taxon>Porifera</taxon>
        <taxon>Demospongiae</taxon>
        <taxon>Heteroscleromorpha</taxon>
        <taxon>Haplosclerida</taxon>
        <taxon>Niphatidae</taxon>
        <taxon>Amphimedon</taxon>
    </lineage>
</organism>
<evidence type="ECO:0000256" key="12">
    <source>
        <dbReference type="SAM" id="Phobius"/>
    </source>
</evidence>
<keyword evidence="8 12" id="KW-1133">Transmembrane helix</keyword>
<dbReference type="SMART" id="SM00665">
    <property type="entry name" value="B561"/>
    <property type="match status" value="1"/>
</dbReference>
<feature type="transmembrane region" description="Helical" evidence="12">
    <location>
        <begin position="143"/>
        <end position="165"/>
    </location>
</feature>
<dbReference type="GO" id="GO:0046872">
    <property type="term" value="F:metal ion binding"/>
    <property type="evidence" value="ECO:0007669"/>
    <property type="project" value="UniProtKB-KW"/>
</dbReference>
<comment type="subcellular location">
    <subcellularLocation>
        <location evidence="2">Membrane</location>
        <topology evidence="2">Multi-pass membrane protein</topology>
    </subcellularLocation>
</comment>
<evidence type="ECO:0000259" key="13">
    <source>
        <dbReference type="PROSITE" id="PS50939"/>
    </source>
</evidence>
<feature type="transmembrane region" description="Helical" evidence="12">
    <location>
        <begin position="216"/>
        <end position="238"/>
    </location>
</feature>
<keyword evidence="5 12" id="KW-0812">Transmembrane</keyword>
<dbReference type="GO" id="GO:0140571">
    <property type="term" value="F:transmembrane ascorbate ferrireductase activity"/>
    <property type="evidence" value="ECO:0007669"/>
    <property type="project" value="UniProtKB-EC"/>
</dbReference>
<dbReference type="KEGG" id="aqu:100640227"/>
<feature type="transmembrane region" description="Helical" evidence="12">
    <location>
        <begin position="74"/>
        <end position="97"/>
    </location>
</feature>
<evidence type="ECO:0000256" key="7">
    <source>
        <dbReference type="ARBA" id="ARBA00022982"/>
    </source>
</evidence>
<evidence type="ECO:0000256" key="9">
    <source>
        <dbReference type="ARBA" id="ARBA00023004"/>
    </source>
</evidence>
<dbReference type="InterPro" id="IPR045150">
    <property type="entry name" value="CYB561D1/2"/>
</dbReference>
<dbReference type="Pfam" id="PF03188">
    <property type="entry name" value="Cytochrom_B561"/>
    <property type="match status" value="1"/>
</dbReference>
<reference evidence="15" key="1">
    <citation type="journal article" date="2010" name="Nature">
        <title>The Amphimedon queenslandica genome and the evolution of animal complexity.</title>
        <authorList>
            <person name="Srivastava M."/>
            <person name="Simakov O."/>
            <person name="Chapman J."/>
            <person name="Fahey B."/>
            <person name="Gauthier M.E."/>
            <person name="Mitros T."/>
            <person name="Richards G.S."/>
            <person name="Conaco C."/>
            <person name="Dacre M."/>
            <person name="Hellsten U."/>
            <person name="Larroux C."/>
            <person name="Putnam N.H."/>
            <person name="Stanke M."/>
            <person name="Adamska M."/>
            <person name="Darling A."/>
            <person name="Degnan S.M."/>
            <person name="Oakley T.H."/>
            <person name="Plachetzki D.C."/>
            <person name="Zhai Y."/>
            <person name="Adamski M."/>
            <person name="Calcino A."/>
            <person name="Cummins S.F."/>
            <person name="Goodstein D.M."/>
            <person name="Harris C."/>
            <person name="Jackson D.J."/>
            <person name="Leys S.P."/>
            <person name="Shu S."/>
            <person name="Woodcroft B.J."/>
            <person name="Vervoort M."/>
            <person name="Kosik K.S."/>
            <person name="Manning G."/>
            <person name="Degnan B.M."/>
            <person name="Rokhsar D.S."/>
        </authorList>
    </citation>
    <scope>NUCLEOTIDE SEQUENCE [LARGE SCALE GENOMIC DNA]</scope>
</reference>
<dbReference type="EnsemblMetazoa" id="XM_003383241.2">
    <property type="protein sequence ID" value="XP_003383289.1"/>
    <property type="gene ID" value="LOC100640227"/>
</dbReference>
<comment type="cofactor">
    <cofactor evidence="1">
        <name>heme b</name>
        <dbReference type="ChEBI" id="CHEBI:60344"/>
    </cofactor>
</comment>
<keyword evidence="3" id="KW-0813">Transport</keyword>
<evidence type="ECO:0000256" key="3">
    <source>
        <dbReference type="ARBA" id="ARBA00022448"/>
    </source>
</evidence>
<evidence type="ECO:0000256" key="2">
    <source>
        <dbReference type="ARBA" id="ARBA00004141"/>
    </source>
</evidence>
<dbReference type="PANTHER" id="PTHR15422">
    <property type="entry name" value="OS05G0565100 PROTEIN"/>
    <property type="match status" value="1"/>
</dbReference>
<dbReference type="Proteomes" id="UP000007879">
    <property type="component" value="Unassembled WGS sequence"/>
</dbReference>
<evidence type="ECO:0000256" key="11">
    <source>
        <dbReference type="ARBA" id="ARBA00024225"/>
    </source>
</evidence>
<feature type="transmembrane region" description="Helical" evidence="12">
    <location>
        <begin position="39"/>
        <end position="62"/>
    </location>
</feature>
<keyword evidence="4" id="KW-0349">Heme</keyword>
<evidence type="ECO:0000256" key="5">
    <source>
        <dbReference type="ARBA" id="ARBA00022692"/>
    </source>
</evidence>
<dbReference type="GO" id="GO:0140575">
    <property type="term" value="F:transmembrane monodehydroascorbate reductase activity"/>
    <property type="evidence" value="ECO:0007669"/>
    <property type="project" value="InterPro"/>
</dbReference>
<feature type="transmembrane region" description="Helical" evidence="12">
    <location>
        <begin position="186"/>
        <end position="210"/>
    </location>
</feature>
<proteinExistence type="predicted"/>